<gene>
    <name evidence="7" type="ORF">GCM10011333_33850</name>
</gene>
<proteinExistence type="inferred from homology"/>
<evidence type="ECO:0000256" key="5">
    <source>
        <dbReference type="SAM" id="MobiDB-lite"/>
    </source>
</evidence>
<evidence type="ECO:0000313" key="7">
    <source>
        <dbReference type="EMBL" id="GGA28306.1"/>
    </source>
</evidence>
<dbReference type="PANTHER" id="PTHR30563">
    <property type="entry name" value="DNA RECOMBINATION PROTEIN RMUC"/>
    <property type="match status" value="1"/>
</dbReference>
<feature type="transmembrane region" description="Helical" evidence="6">
    <location>
        <begin position="20"/>
        <end position="41"/>
    </location>
</feature>
<comment type="function">
    <text evidence="1">Involved in DNA recombination.</text>
</comment>
<reference evidence="7" key="2">
    <citation type="submission" date="2020-09" db="EMBL/GenBank/DDBJ databases">
        <authorList>
            <person name="Sun Q."/>
            <person name="Zhou Y."/>
        </authorList>
    </citation>
    <scope>NUCLEOTIDE SEQUENCE</scope>
    <source>
        <strain evidence="7">CGMCC 1.12785</strain>
    </source>
</reference>
<dbReference type="PANTHER" id="PTHR30563:SF0">
    <property type="entry name" value="DNA RECOMBINATION PROTEIN RMUC"/>
    <property type="match status" value="1"/>
</dbReference>
<evidence type="ECO:0000313" key="8">
    <source>
        <dbReference type="Proteomes" id="UP000616114"/>
    </source>
</evidence>
<dbReference type="InterPro" id="IPR003798">
    <property type="entry name" value="DNA_recombination_RmuC"/>
</dbReference>
<dbReference type="EMBL" id="BMFY01000023">
    <property type="protein sequence ID" value="GGA28306.1"/>
    <property type="molecule type" value="Genomic_DNA"/>
</dbReference>
<keyword evidence="4" id="KW-0233">DNA recombination</keyword>
<dbReference type="Proteomes" id="UP000616114">
    <property type="component" value="Unassembled WGS sequence"/>
</dbReference>
<feature type="region of interest" description="Disordered" evidence="5">
    <location>
        <begin position="353"/>
        <end position="377"/>
    </location>
</feature>
<evidence type="ECO:0000256" key="6">
    <source>
        <dbReference type="SAM" id="Phobius"/>
    </source>
</evidence>
<evidence type="ECO:0008006" key="9">
    <source>
        <dbReference type="Google" id="ProtNLM"/>
    </source>
</evidence>
<evidence type="ECO:0000256" key="4">
    <source>
        <dbReference type="ARBA" id="ARBA00023172"/>
    </source>
</evidence>
<comment type="similarity">
    <text evidence="2">Belongs to the RmuC family.</text>
</comment>
<keyword evidence="8" id="KW-1185">Reference proteome</keyword>
<comment type="caution">
    <text evidence="7">The sequence shown here is derived from an EMBL/GenBank/DDBJ whole genome shotgun (WGS) entry which is preliminary data.</text>
</comment>
<evidence type="ECO:0000256" key="1">
    <source>
        <dbReference type="ARBA" id="ARBA00003416"/>
    </source>
</evidence>
<sequence>MHGRLSVPSALLAHMNTDAVLIAVVTLAIGLALGWLIGAGLTRAQLAARLAAAETARDLQGSRVEALEADAGIAADLAQMVAPLAQTVTRLEAHVREFERERTDQFARLDGRMAAIAENDIQLQAATQQVLQALHSSGTRGSWAEIHLRRVVEYAGLRDRVDFGTQVNGVNGNGARVRPDMIVRLPEGGIVVIDAKAPLADVAGRDGTAQAKLLRGHVAALAAKEYWSAFPTAPQFTVMFLPNEGILSTALDADASLLEDALGKGVVLATPATLLALLKTIALGWRQQAIGESAQELLALGQELHARLGTMGGHLEKLGSTLGRAVEDYNRLLSSMESRVLISARRMRDLGGYAEEVPEPAPVEAMPRRPSAEELRS</sequence>
<accession>A0A8J2U1C7</accession>
<dbReference type="AlphaFoldDB" id="A0A8J2U1C7"/>
<evidence type="ECO:0000256" key="3">
    <source>
        <dbReference type="ARBA" id="ARBA00023054"/>
    </source>
</evidence>
<reference evidence="7" key="1">
    <citation type="journal article" date="2014" name="Int. J. Syst. Evol. Microbiol.">
        <title>Complete genome sequence of Corynebacterium casei LMG S-19264T (=DSM 44701T), isolated from a smear-ripened cheese.</title>
        <authorList>
            <consortium name="US DOE Joint Genome Institute (JGI-PGF)"/>
            <person name="Walter F."/>
            <person name="Albersmeier A."/>
            <person name="Kalinowski J."/>
            <person name="Ruckert C."/>
        </authorList>
    </citation>
    <scope>NUCLEOTIDE SEQUENCE</scope>
    <source>
        <strain evidence="7">CGMCC 1.12785</strain>
    </source>
</reference>
<dbReference type="Pfam" id="PF02646">
    <property type="entry name" value="RmuC"/>
    <property type="match status" value="1"/>
</dbReference>
<name>A0A8J2U1C7_9MICO</name>
<keyword evidence="6" id="KW-1133">Transmembrane helix</keyword>
<dbReference type="GO" id="GO:0006310">
    <property type="term" value="P:DNA recombination"/>
    <property type="evidence" value="ECO:0007669"/>
    <property type="project" value="UniProtKB-KW"/>
</dbReference>
<keyword evidence="6" id="KW-0812">Transmembrane</keyword>
<evidence type="ECO:0000256" key="2">
    <source>
        <dbReference type="ARBA" id="ARBA00009840"/>
    </source>
</evidence>
<keyword evidence="3" id="KW-0175">Coiled coil</keyword>
<protein>
    <recommendedName>
        <fullName evidence="9">DNA recombination protein RmuC homolog</fullName>
    </recommendedName>
</protein>
<organism evidence="7 8">
    <name type="scientific">Sediminivirga luteola</name>
    <dbReference type="NCBI Taxonomy" id="1774748"/>
    <lineage>
        <taxon>Bacteria</taxon>
        <taxon>Bacillati</taxon>
        <taxon>Actinomycetota</taxon>
        <taxon>Actinomycetes</taxon>
        <taxon>Micrococcales</taxon>
        <taxon>Brevibacteriaceae</taxon>
        <taxon>Sediminivirga</taxon>
    </lineage>
</organism>
<feature type="compositionally biased region" description="Basic and acidic residues" evidence="5">
    <location>
        <begin position="366"/>
        <end position="377"/>
    </location>
</feature>
<keyword evidence="6" id="KW-0472">Membrane</keyword>